<evidence type="ECO:0000256" key="6">
    <source>
        <dbReference type="ARBA" id="ARBA00022737"/>
    </source>
</evidence>
<evidence type="ECO:0000256" key="5">
    <source>
        <dbReference type="ARBA" id="ARBA00022692"/>
    </source>
</evidence>
<dbReference type="PANTHER" id="PTHR27004">
    <property type="entry name" value="RECEPTOR-LIKE PROTEIN 12 ISOFORM X1"/>
    <property type="match status" value="1"/>
</dbReference>
<feature type="signal peptide" evidence="12">
    <location>
        <begin position="1"/>
        <end position="23"/>
    </location>
</feature>
<dbReference type="GO" id="GO:0051707">
    <property type="term" value="P:response to other organism"/>
    <property type="evidence" value="ECO:0007669"/>
    <property type="project" value="UniProtKB-ARBA"/>
</dbReference>
<dbReference type="PANTHER" id="PTHR27004:SF428">
    <property type="entry name" value="OS01G0160600 PROTEIN"/>
    <property type="match status" value="1"/>
</dbReference>
<dbReference type="InterPro" id="IPR032675">
    <property type="entry name" value="LRR_dom_sf"/>
</dbReference>
<keyword evidence="3" id="KW-1003">Cell membrane</keyword>
<keyword evidence="10" id="KW-0325">Glycoprotein</keyword>
<comment type="subcellular location">
    <subcellularLocation>
        <location evidence="1">Cell membrane</location>
        <topology evidence="1">Single-pass type I membrane protein</topology>
    </subcellularLocation>
</comment>
<dbReference type="InterPro" id="IPR003591">
    <property type="entry name" value="Leu-rich_rpt_typical-subtyp"/>
</dbReference>
<dbReference type="Proteomes" id="UP001161247">
    <property type="component" value="Chromosome 5"/>
</dbReference>
<keyword evidence="8 11" id="KW-0472">Membrane</keyword>
<keyword evidence="5 11" id="KW-0812">Transmembrane</keyword>
<dbReference type="SUPFAM" id="SSF52058">
    <property type="entry name" value="L domain-like"/>
    <property type="match status" value="1"/>
</dbReference>
<dbReference type="FunFam" id="3.80.10.10:FF:000383">
    <property type="entry name" value="Leucine-rich repeat receptor protein kinase EMS1"/>
    <property type="match status" value="1"/>
</dbReference>
<keyword evidence="7 11" id="KW-1133">Transmembrane helix</keyword>
<keyword evidence="14" id="KW-1185">Reference proteome</keyword>
<dbReference type="GO" id="GO:0005886">
    <property type="term" value="C:plasma membrane"/>
    <property type="evidence" value="ECO:0007669"/>
    <property type="project" value="UniProtKB-SubCell"/>
</dbReference>
<organism evidence="13 14">
    <name type="scientific">Oldenlandia corymbosa var. corymbosa</name>
    <dbReference type="NCBI Taxonomy" id="529605"/>
    <lineage>
        <taxon>Eukaryota</taxon>
        <taxon>Viridiplantae</taxon>
        <taxon>Streptophyta</taxon>
        <taxon>Embryophyta</taxon>
        <taxon>Tracheophyta</taxon>
        <taxon>Spermatophyta</taxon>
        <taxon>Magnoliopsida</taxon>
        <taxon>eudicotyledons</taxon>
        <taxon>Gunneridae</taxon>
        <taxon>Pentapetalae</taxon>
        <taxon>asterids</taxon>
        <taxon>lamiids</taxon>
        <taxon>Gentianales</taxon>
        <taxon>Rubiaceae</taxon>
        <taxon>Rubioideae</taxon>
        <taxon>Spermacoceae</taxon>
        <taxon>Hedyotis-Oldenlandia complex</taxon>
        <taxon>Oldenlandia</taxon>
    </lineage>
</organism>
<comment type="similarity">
    <text evidence="2">Belongs to the RLP family.</text>
</comment>
<evidence type="ECO:0000256" key="7">
    <source>
        <dbReference type="ARBA" id="ARBA00022989"/>
    </source>
</evidence>
<proteinExistence type="inferred from homology"/>
<evidence type="ECO:0000256" key="10">
    <source>
        <dbReference type="ARBA" id="ARBA00023180"/>
    </source>
</evidence>
<evidence type="ECO:0000256" key="3">
    <source>
        <dbReference type="ARBA" id="ARBA00022475"/>
    </source>
</evidence>
<dbReference type="PRINTS" id="PR00019">
    <property type="entry name" value="LEURICHRPT"/>
</dbReference>
<protein>
    <submittedName>
        <fullName evidence="13">OLC1v1003851C1</fullName>
    </submittedName>
</protein>
<evidence type="ECO:0000256" key="12">
    <source>
        <dbReference type="SAM" id="SignalP"/>
    </source>
</evidence>
<dbReference type="Gene3D" id="3.80.10.10">
    <property type="entry name" value="Ribonuclease Inhibitor"/>
    <property type="match status" value="1"/>
</dbReference>
<sequence>MEKFFSVSLLICLFLQFLSVGHSWKNLVLLDLGSNMLEGPLPSSLCKLANLNYLLLSDNKLTGEIPECFGNMSTQLTVLDLRKNGFHGKIPTNFPKNNTLRNLGLNGNQLEGTLPKSILNCKSLEVLDVGNNKIKDTFPTWLGQLTELSVLVLKSNLFSGPIGISSNSSFQKLRILDISKNQFDGIVPAGMIDSFQAMKRGPNQTQEGAKYMGDNSYYQDSVTLSIKGLEIEVKRILTIFTTIDLSGNRFKGNIPKEIGELNSLKVLNLSSNGFNGSVPPTIGDLSALESLDLSQNQLGGRIPPQIGKLNFLSVLNVSHNQLVGPIPTGGQFNTFINPTSFTGNPGLCGYPLGDCGRSGEGSDSPSSNDQTDEFRGLTWESVVLGFGTGLIFGLFIGSVMFYTGQPRWFNSIIEDMIFELKRRRRILNRRNLRLV</sequence>
<keyword evidence="4" id="KW-0433">Leucine-rich repeat</keyword>
<dbReference type="AlphaFoldDB" id="A0AAV1DBK5"/>
<evidence type="ECO:0000256" key="11">
    <source>
        <dbReference type="SAM" id="Phobius"/>
    </source>
</evidence>
<dbReference type="GO" id="GO:0006952">
    <property type="term" value="P:defense response"/>
    <property type="evidence" value="ECO:0007669"/>
    <property type="project" value="UniProtKB-ARBA"/>
</dbReference>
<dbReference type="EMBL" id="OX459122">
    <property type="protein sequence ID" value="CAI9105023.1"/>
    <property type="molecule type" value="Genomic_DNA"/>
</dbReference>
<evidence type="ECO:0000256" key="9">
    <source>
        <dbReference type="ARBA" id="ARBA00023170"/>
    </source>
</evidence>
<accession>A0AAV1DBK5</accession>
<evidence type="ECO:0000313" key="14">
    <source>
        <dbReference type="Proteomes" id="UP001161247"/>
    </source>
</evidence>
<name>A0AAV1DBK5_OLDCO</name>
<dbReference type="InterPro" id="IPR001611">
    <property type="entry name" value="Leu-rich_rpt"/>
</dbReference>
<feature type="chain" id="PRO_5043326032" evidence="12">
    <location>
        <begin position="24"/>
        <end position="435"/>
    </location>
</feature>
<feature type="transmembrane region" description="Helical" evidence="11">
    <location>
        <begin position="382"/>
        <end position="402"/>
    </location>
</feature>
<dbReference type="Pfam" id="PF00560">
    <property type="entry name" value="LRR_1"/>
    <property type="match status" value="3"/>
</dbReference>
<keyword evidence="12" id="KW-0732">Signal</keyword>
<evidence type="ECO:0000313" key="13">
    <source>
        <dbReference type="EMBL" id="CAI9105023.1"/>
    </source>
</evidence>
<keyword evidence="6" id="KW-0677">Repeat</keyword>
<evidence type="ECO:0000256" key="8">
    <source>
        <dbReference type="ARBA" id="ARBA00023136"/>
    </source>
</evidence>
<reference evidence="13" key="1">
    <citation type="submission" date="2023-03" db="EMBL/GenBank/DDBJ databases">
        <authorList>
            <person name="Julca I."/>
        </authorList>
    </citation>
    <scope>NUCLEOTIDE SEQUENCE</scope>
</reference>
<keyword evidence="9" id="KW-0675">Receptor</keyword>
<dbReference type="FunFam" id="3.80.10.10:FF:000213">
    <property type="entry name" value="Tyrosine-sulfated glycopeptide receptor 1"/>
    <property type="match status" value="1"/>
</dbReference>
<dbReference type="Pfam" id="PF13855">
    <property type="entry name" value="LRR_8"/>
    <property type="match status" value="2"/>
</dbReference>
<evidence type="ECO:0000256" key="4">
    <source>
        <dbReference type="ARBA" id="ARBA00022614"/>
    </source>
</evidence>
<gene>
    <name evidence="13" type="ORF">OLC1_LOCUS13812</name>
</gene>
<evidence type="ECO:0000256" key="2">
    <source>
        <dbReference type="ARBA" id="ARBA00009592"/>
    </source>
</evidence>
<evidence type="ECO:0000256" key="1">
    <source>
        <dbReference type="ARBA" id="ARBA00004251"/>
    </source>
</evidence>
<dbReference type="SMART" id="SM00369">
    <property type="entry name" value="LRR_TYP"/>
    <property type="match status" value="3"/>
</dbReference>